<proteinExistence type="predicted"/>
<sequence length="355" mass="40058">MLNPEETAILDQALLALKKETGLDFTADANLISNYPESRRADTYLIATEHIMAVEVKRNIRPPNLGGIINQVKSLTPQGILIADYINPNIAEKLKESDVQYIDSCGNAYINLPPIFVSIKGQKAKLENSQKKNKAFNLSGLKLVYGLLCDDTLINSSYREISETTGVALGAIGTLLNDLRDSGYLLNSDDLRWHGLINRKKLLDRWVEAYPEKLKPKLVVGEFVSQDPNWWKKVNIENYDAYWGEEIAAAKYTDCLRPQVATIYLPEESGNELFINGRLRKALSSEDKSEGLVKIYRPFWPTKHKNKNLHILNNEKHTVNPILIYADLIASQDSRNLETARIIYDTAIAELIGEN</sequence>
<protein>
    <submittedName>
        <fullName evidence="1">Uncharacterized protein</fullName>
    </submittedName>
</protein>
<dbReference type="KEGG" id="marq:MARGE09_P1664"/>
<name>A0AAN1WH29_9GAMM</name>
<organism evidence="1 2">
    <name type="scientific">Marinagarivorans cellulosilyticus</name>
    <dbReference type="NCBI Taxonomy" id="2721545"/>
    <lineage>
        <taxon>Bacteria</taxon>
        <taxon>Pseudomonadati</taxon>
        <taxon>Pseudomonadota</taxon>
        <taxon>Gammaproteobacteria</taxon>
        <taxon>Cellvibrionales</taxon>
        <taxon>Cellvibrionaceae</taxon>
        <taxon>Marinagarivorans</taxon>
    </lineage>
</organism>
<dbReference type="RefSeq" id="WP_236986931.1">
    <property type="nucleotide sequence ID" value="NZ_AP023086.1"/>
</dbReference>
<dbReference type="InterPro" id="IPR019238">
    <property type="entry name" value="AbiEi_2"/>
</dbReference>
<gene>
    <name evidence="1" type="ORF">MARGE09_P1664</name>
</gene>
<evidence type="ECO:0000313" key="2">
    <source>
        <dbReference type="Proteomes" id="UP001320119"/>
    </source>
</evidence>
<dbReference type="Pfam" id="PF09952">
    <property type="entry name" value="AbiEi_2"/>
    <property type="match status" value="1"/>
</dbReference>
<keyword evidence="2" id="KW-1185">Reference proteome</keyword>
<dbReference type="Proteomes" id="UP001320119">
    <property type="component" value="Chromosome"/>
</dbReference>
<evidence type="ECO:0000313" key="1">
    <source>
        <dbReference type="EMBL" id="BCD97463.1"/>
    </source>
</evidence>
<accession>A0AAN1WH29</accession>
<reference evidence="1 2" key="1">
    <citation type="journal article" date="2022" name="IScience">
        <title>An ultrasensitive nanofiber-based assay for enzymatic hydrolysis and deep-sea microbial degradation of cellulose.</title>
        <authorList>
            <person name="Tsudome M."/>
            <person name="Tachioka M."/>
            <person name="Miyazaki M."/>
            <person name="Uchimura K."/>
            <person name="Tsuda M."/>
            <person name="Takaki Y."/>
            <person name="Deguchi S."/>
        </authorList>
    </citation>
    <scope>NUCLEOTIDE SEQUENCE [LARGE SCALE GENOMIC DNA]</scope>
    <source>
        <strain evidence="1 2">GE09</strain>
    </source>
</reference>
<dbReference type="EMBL" id="AP023086">
    <property type="protein sequence ID" value="BCD97463.1"/>
    <property type="molecule type" value="Genomic_DNA"/>
</dbReference>
<dbReference type="AlphaFoldDB" id="A0AAN1WH29"/>